<evidence type="ECO:0000313" key="11">
    <source>
        <dbReference type="Proteomes" id="UP001329915"/>
    </source>
</evidence>
<comment type="subcellular location">
    <subcellularLocation>
        <location evidence="1">Cell membrane</location>
        <topology evidence="1">Multi-pass membrane protein</topology>
    </subcellularLocation>
</comment>
<proteinExistence type="inferred from homology"/>
<protein>
    <submittedName>
        <fullName evidence="10">ABC transporter permease</fullName>
    </submittedName>
</protein>
<sequence>MYLRDIAISNLRVRKSKMLFLILGIVLGITTVVALTSITVAMEEQLESNFKAMGTKVLITPISKSLSLSYNGVSVASATSYQSAGIPDGTLTGLDSYSQRGVGIISPKLVRPAEINSTRVLVAGVRFDGETRLKPYWKIDGRVPGADEIMLGAVAAQKLALKVNDTVEIAGQPFTVAGVLQETGAAEDKLVQMELSKAQEIFKEPGAVSFVELNVKNVPIENESEINPVVKSIQEEFPQVNVKVIKDQTEARREVVERFAKFSLLVSIVVLFIGCLIVLTTMMASVKERTREIGIFRAIGFRQQHIIKIILTEALIISSCGGVIGYIAGVVLAKVTAPFIAQIDVQVGWSLGIGLAAILVSALVGLLSSAYPAYQAAKLDPVEAFRFI</sequence>
<dbReference type="PANTHER" id="PTHR30572">
    <property type="entry name" value="MEMBRANE COMPONENT OF TRANSPORTER-RELATED"/>
    <property type="match status" value="1"/>
</dbReference>
<dbReference type="Pfam" id="PF12704">
    <property type="entry name" value="MacB_PCD"/>
    <property type="match status" value="1"/>
</dbReference>
<keyword evidence="4 7" id="KW-1133">Transmembrane helix</keyword>
<gene>
    <name evidence="10" type="ORF">MFMK1_000504</name>
</gene>
<dbReference type="Pfam" id="PF02687">
    <property type="entry name" value="FtsX"/>
    <property type="match status" value="1"/>
</dbReference>
<feature type="domain" description="ABC3 transporter permease C-terminal" evidence="8">
    <location>
        <begin position="265"/>
        <end position="381"/>
    </location>
</feature>
<dbReference type="GO" id="GO:0005886">
    <property type="term" value="C:plasma membrane"/>
    <property type="evidence" value="ECO:0007669"/>
    <property type="project" value="UniProtKB-SubCell"/>
</dbReference>
<evidence type="ECO:0000256" key="2">
    <source>
        <dbReference type="ARBA" id="ARBA00022475"/>
    </source>
</evidence>
<organism evidence="10 11">
    <name type="scientific">Metallumcola ferriviriculae</name>
    <dbReference type="NCBI Taxonomy" id="3039180"/>
    <lineage>
        <taxon>Bacteria</taxon>
        <taxon>Bacillati</taxon>
        <taxon>Bacillota</taxon>
        <taxon>Clostridia</taxon>
        <taxon>Neomoorellales</taxon>
        <taxon>Desulfitibacteraceae</taxon>
        <taxon>Metallumcola</taxon>
    </lineage>
</organism>
<keyword evidence="2" id="KW-1003">Cell membrane</keyword>
<evidence type="ECO:0000256" key="6">
    <source>
        <dbReference type="ARBA" id="ARBA00038076"/>
    </source>
</evidence>
<dbReference type="PANTHER" id="PTHR30572:SF4">
    <property type="entry name" value="ABC TRANSPORTER PERMEASE YTRF"/>
    <property type="match status" value="1"/>
</dbReference>
<dbReference type="Proteomes" id="UP001329915">
    <property type="component" value="Chromosome"/>
</dbReference>
<dbReference type="RefSeq" id="WP_366923601.1">
    <property type="nucleotide sequence ID" value="NZ_CP121694.1"/>
</dbReference>
<comment type="similarity">
    <text evidence="6">Belongs to the ABC-4 integral membrane protein family.</text>
</comment>
<name>A0AAU0UK93_9FIRM</name>
<evidence type="ECO:0000256" key="4">
    <source>
        <dbReference type="ARBA" id="ARBA00022989"/>
    </source>
</evidence>
<keyword evidence="3 7" id="KW-0812">Transmembrane</keyword>
<evidence type="ECO:0000256" key="5">
    <source>
        <dbReference type="ARBA" id="ARBA00023136"/>
    </source>
</evidence>
<keyword evidence="5 7" id="KW-0472">Membrane</keyword>
<evidence type="ECO:0000259" key="8">
    <source>
        <dbReference type="Pfam" id="PF02687"/>
    </source>
</evidence>
<evidence type="ECO:0000259" key="9">
    <source>
        <dbReference type="Pfam" id="PF12704"/>
    </source>
</evidence>
<feature type="transmembrane region" description="Helical" evidence="7">
    <location>
        <begin position="347"/>
        <end position="368"/>
    </location>
</feature>
<accession>A0AAU0UK93</accession>
<feature type="transmembrane region" description="Helical" evidence="7">
    <location>
        <begin position="306"/>
        <end position="327"/>
    </location>
</feature>
<dbReference type="EMBL" id="CP121694">
    <property type="protein sequence ID" value="WRO20715.1"/>
    <property type="molecule type" value="Genomic_DNA"/>
</dbReference>
<dbReference type="InterPro" id="IPR025857">
    <property type="entry name" value="MacB_PCD"/>
</dbReference>
<evidence type="ECO:0000256" key="7">
    <source>
        <dbReference type="SAM" id="Phobius"/>
    </source>
</evidence>
<feature type="transmembrane region" description="Helical" evidence="7">
    <location>
        <begin position="262"/>
        <end position="286"/>
    </location>
</feature>
<feature type="transmembrane region" description="Helical" evidence="7">
    <location>
        <begin position="20"/>
        <end position="42"/>
    </location>
</feature>
<reference evidence="10 11" key="1">
    <citation type="submission" date="2023-04" db="EMBL/GenBank/DDBJ databases">
        <authorList>
            <person name="Hsu D."/>
        </authorList>
    </citation>
    <scope>NUCLEOTIDE SEQUENCE [LARGE SCALE GENOMIC DNA]</scope>
    <source>
        <strain evidence="10 11">MK1</strain>
    </source>
</reference>
<evidence type="ECO:0000256" key="1">
    <source>
        <dbReference type="ARBA" id="ARBA00004651"/>
    </source>
</evidence>
<dbReference type="KEGG" id="dbc:MFMK1_000504"/>
<evidence type="ECO:0000313" key="10">
    <source>
        <dbReference type="EMBL" id="WRO20715.1"/>
    </source>
</evidence>
<dbReference type="InterPro" id="IPR050250">
    <property type="entry name" value="Macrolide_Exporter_MacB"/>
</dbReference>
<feature type="domain" description="MacB-like periplasmic core" evidence="9">
    <location>
        <begin position="21"/>
        <end position="210"/>
    </location>
</feature>
<dbReference type="GO" id="GO:0022857">
    <property type="term" value="F:transmembrane transporter activity"/>
    <property type="evidence" value="ECO:0007669"/>
    <property type="project" value="TreeGrafter"/>
</dbReference>
<evidence type="ECO:0000256" key="3">
    <source>
        <dbReference type="ARBA" id="ARBA00022692"/>
    </source>
</evidence>
<dbReference type="InterPro" id="IPR003838">
    <property type="entry name" value="ABC3_permease_C"/>
</dbReference>
<keyword evidence="11" id="KW-1185">Reference proteome</keyword>
<dbReference type="AlphaFoldDB" id="A0AAU0UK93"/>